<keyword evidence="6 14" id="KW-0812">Transmembrane</keyword>
<evidence type="ECO:0000256" key="1">
    <source>
        <dbReference type="ARBA" id="ARBA00004571"/>
    </source>
</evidence>
<evidence type="ECO:0000256" key="14">
    <source>
        <dbReference type="PROSITE-ProRule" id="PRU01360"/>
    </source>
</evidence>
<evidence type="ECO:0000256" key="15">
    <source>
        <dbReference type="RuleBase" id="RU003357"/>
    </source>
</evidence>
<comment type="similarity">
    <text evidence="2 14 15">Belongs to the TonB-dependent receptor family.</text>
</comment>
<dbReference type="FunFam" id="2.170.130.10:FF:000010">
    <property type="entry name" value="Ferripyoverdine receptor"/>
    <property type="match status" value="1"/>
</dbReference>
<dbReference type="InterPro" id="IPR037066">
    <property type="entry name" value="Plug_dom_sf"/>
</dbReference>
<evidence type="ECO:0000256" key="12">
    <source>
        <dbReference type="ARBA" id="ARBA00023170"/>
    </source>
</evidence>
<keyword evidence="7" id="KW-0732">Signal</keyword>
<evidence type="ECO:0000256" key="9">
    <source>
        <dbReference type="ARBA" id="ARBA00023065"/>
    </source>
</evidence>
<dbReference type="PANTHER" id="PTHR32552">
    <property type="entry name" value="FERRICHROME IRON RECEPTOR-RELATED"/>
    <property type="match status" value="1"/>
</dbReference>
<organism evidence="18 19">
    <name type="scientific">Vandammella animalimorsus</name>
    <dbReference type="NCBI Taxonomy" id="2029117"/>
    <lineage>
        <taxon>Bacteria</taxon>
        <taxon>Pseudomonadati</taxon>
        <taxon>Pseudomonadota</taxon>
        <taxon>Betaproteobacteria</taxon>
        <taxon>Burkholderiales</taxon>
        <taxon>Comamonadaceae</taxon>
        <taxon>Vandammella</taxon>
    </lineage>
</organism>
<keyword evidence="10 15" id="KW-0798">TonB box</keyword>
<dbReference type="AlphaFoldDB" id="A0A3M6RT91"/>
<dbReference type="InterPro" id="IPR012910">
    <property type="entry name" value="Plug_dom"/>
</dbReference>
<dbReference type="GO" id="GO:0009279">
    <property type="term" value="C:cell outer membrane"/>
    <property type="evidence" value="ECO:0007669"/>
    <property type="project" value="UniProtKB-SubCell"/>
</dbReference>
<name>A0A3M6RT91_9BURK</name>
<dbReference type="Gene3D" id="2.170.130.10">
    <property type="entry name" value="TonB-dependent receptor, plug domain"/>
    <property type="match status" value="1"/>
</dbReference>
<evidence type="ECO:0000256" key="16">
    <source>
        <dbReference type="SAM" id="MobiDB-lite"/>
    </source>
</evidence>
<keyword evidence="12 18" id="KW-0675">Receptor</keyword>
<feature type="region of interest" description="Disordered" evidence="16">
    <location>
        <begin position="1"/>
        <end position="49"/>
    </location>
</feature>
<dbReference type="CDD" id="cd01347">
    <property type="entry name" value="ligand_gated_channel"/>
    <property type="match status" value="1"/>
</dbReference>
<evidence type="ECO:0000313" key="19">
    <source>
        <dbReference type="Proteomes" id="UP000275180"/>
    </source>
</evidence>
<keyword evidence="8" id="KW-0408">Iron</keyword>
<dbReference type="GO" id="GO:0038023">
    <property type="term" value="F:signaling receptor activity"/>
    <property type="evidence" value="ECO:0007669"/>
    <property type="project" value="InterPro"/>
</dbReference>
<evidence type="ECO:0000256" key="4">
    <source>
        <dbReference type="ARBA" id="ARBA00022452"/>
    </source>
</evidence>
<feature type="region of interest" description="Disordered" evidence="16">
    <location>
        <begin position="61"/>
        <end position="119"/>
    </location>
</feature>
<dbReference type="InterPro" id="IPR010105">
    <property type="entry name" value="TonB_sidphr_rcpt"/>
</dbReference>
<keyword evidence="13 14" id="KW-0998">Cell outer membrane</keyword>
<evidence type="ECO:0000256" key="2">
    <source>
        <dbReference type="ARBA" id="ARBA00009810"/>
    </source>
</evidence>
<comment type="caution">
    <text evidence="18">The sequence shown here is derived from an EMBL/GenBank/DDBJ whole genome shotgun (WGS) entry which is preliminary data.</text>
</comment>
<dbReference type="GO" id="GO:0015344">
    <property type="term" value="F:siderophore uptake transmembrane transporter activity"/>
    <property type="evidence" value="ECO:0007669"/>
    <property type="project" value="TreeGrafter"/>
</dbReference>
<dbReference type="InterPro" id="IPR039426">
    <property type="entry name" value="TonB-dep_rcpt-like"/>
</dbReference>
<evidence type="ECO:0000259" key="17">
    <source>
        <dbReference type="SMART" id="SM00965"/>
    </source>
</evidence>
<dbReference type="PANTHER" id="PTHR32552:SF74">
    <property type="entry name" value="HYDROXAMATE SIDEROPHORE RECEPTOR FHUE"/>
    <property type="match status" value="1"/>
</dbReference>
<dbReference type="InterPro" id="IPR036942">
    <property type="entry name" value="Beta-barrel_TonB_sf"/>
</dbReference>
<evidence type="ECO:0000256" key="5">
    <source>
        <dbReference type="ARBA" id="ARBA00022496"/>
    </source>
</evidence>
<keyword evidence="5" id="KW-0410">Iron transport</keyword>
<sequence length="989" mass="106240">MVDSHPAALSIGARRAAQTPSPSGKTGKRQQVPASADQAPALMALQKMTNQVPPRLPVCPLWRGSPGERQIDDNGALGAPFTLRASPSQPPSQPVRRPRGARAGPRSLAPSSGRIPHGLPGVLIGRNKRLFPMNRHPRPFAARSAQAAARALSHLSASTVPVARLHALAWAAALASGLLLAAGPQTGWAQAHPAPAQSAARSYQIPAGPLGAALARFGAEAGLILAADGQLVQGRQSPGLNGRFDAASGLTELLRGTGLHALRRADGSYAIAPAPASAQAQAPAAPARPAAPASAQTLPAVTVTAAPDVSGTTEGTRSFTTRAMSSATGLALSPRQTPQSVSVITRERIEAQGMSTLGDAVAATPGVHTAPYDGRGEEFSARGFVIRNIQVDGISMPWEEGWDSGETRSALAMYDRVEVVRGAAGLLTGAGEPAASINLVRKRADSDVFTGQVRGELGSWQHRGGMADVSAPLNASRSVRARVVAQATSRDTFIDREHFSSSLLYGTVEADLSGATRLTVGADWQRNRPQRISWGGLIPWYSDGSRIDWPRGYSLAPNWSQWHSSQHTAFAKLSHQINSRWKLEADVQASRHTANARLLWADGLPERATGLGLETERNQYDAKRRQSDLSLRVHGGFDAWGRQHEITAGISSARQKLTGARTTPGEPLPLGDIWRFDGEHPAPDPTNGIEPLRHETTRQRAIHAAARLHLAEPLKLIAGARLTRWERQGEDTTFEPAFRQRHSAVMTPYIGAVYDLGGSYSAYASATRIFNPQKKRDRHGGYLDPLKGQNLEAGLKAEWLDGQLNGSLAVFQTTQDNFGVEDGNLRVPGALDEPAWRAAKGVKTRGYELELAGRLAPGWDVGLGWTQFSSKDASGERVGATRPGRMLKLHTQYRLGGAWNKLTLGGGLHWQGRIYKDVQNPATGAPEQLRQNAYALLNLSARYQFTPQLAARLAVNNVLDKKYWANVGFFDRMTYGAPRSVMLTVDYRW</sequence>
<dbReference type="SUPFAM" id="SSF56935">
    <property type="entry name" value="Porins"/>
    <property type="match status" value="1"/>
</dbReference>
<keyword evidence="9" id="KW-0406">Ion transport</keyword>
<dbReference type="Pfam" id="PF07660">
    <property type="entry name" value="STN"/>
    <property type="match status" value="1"/>
</dbReference>
<evidence type="ECO:0000256" key="11">
    <source>
        <dbReference type="ARBA" id="ARBA00023136"/>
    </source>
</evidence>
<dbReference type="Proteomes" id="UP000275180">
    <property type="component" value="Unassembled WGS sequence"/>
</dbReference>
<proteinExistence type="inferred from homology"/>
<dbReference type="Gene3D" id="2.40.170.20">
    <property type="entry name" value="TonB-dependent receptor, beta-barrel domain"/>
    <property type="match status" value="1"/>
</dbReference>
<dbReference type="SMART" id="SM00965">
    <property type="entry name" value="STN"/>
    <property type="match status" value="1"/>
</dbReference>
<dbReference type="Pfam" id="PF07715">
    <property type="entry name" value="Plug"/>
    <property type="match status" value="1"/>
</dbReference>
<evidence type="ECO:0000256" key="6">
    <source>
        <dbReference type="ARBA" id="ARBA00022692"/>
    </source>
</evidence>
<evidence type="ECO:0000256" key="3">
    <source>
        <dbReference type="ARBA" id="ARBA00022448"/>
    </source>
</evidence>
<protein>
    <submittedName>
        <fullName evidence="18">TonB-dependent siderophore receptor</fullName>
    </submittedName>
</protein>
<dbReference type="GO" id="GO:0015891">
    <property type="term" value="P:siderophore transport"/>
    <property type="evidence" value="ECO:0007669"/>
    <property type="project" value="InterPro"/>
</dbReference>
<gene>
    <name evidence="18" type="ORF">EBQ34_02120</name>
</gene>
<evidence type="ECO:0000313" key="18">
    <source>
        <dbReference type="EMBL" id="RMX18540.1"/>
    </source>
</evidence>
<dbReference type="NCBIfam" id="TIGR01783">
    <property type="entry name" value="TonB-siderophor"/>
    <property type="match status" value="1"/>
</dbReference>
<feature type="domain" description="Secretin/TonB short N-terminal" evidence="17">
    <location>
        <begin position="223"/>
        <end position="274"/>
    </location>
</feature>
<dbReference type="Gene3D" id="3.55.50.30">
    <property type="match status" value="1"/>
</dbReference>
<evidence type="ECO:0000256" key="10">
    <source>
        <dbReference type="ARBA" id="ARBA00023077"/>
    </source>
</evidence>
<dbReference type="InterPro" id="IPR000531">
    <property type="entry name" value="Beta-barrel_TonB"/>
</dbReference>
<keyword evidence="11 14" id="KW-0472">Membrane</keyword>
<reference evidence="18 19" key="1">
    <citation type="submission" date="2018-10" db="EMBL/GenBank/DDBJ databases">
        <title>Comamonadaceae CDC group NO-1 genome sequencing and assembly.</title>
        <authorList>
            <person name="Bernier A.-M."/>
            <person name="Bernard K."/>
        </authorList>
    </citation>
    <scope>NUCLEOTIDE SEQUENCE [LARGE SCALE GENOMIC DNA]</scope>
    <source>
        <strain evidence="18 19">NML180582</strain>
    </source>
</reference>
<accession>A0A3M6RT91</accession>
<dbReference type="Pfam" id="PF00593">
    <property type="entry name" value="TonB_dep_Rec_b-barrel"/>
    <property type="match status" value="1"/>
</dbReference>
<evidence type="ECO:0000256" key="8">
    <source>
        <dbReference type="ARBA" id="ARBA00023004"/>
    </source>
</evidence>
<dbReference type="InterPro" id="IPR011662">
    <property type="entry name" value="Secretin/TonB_short_N"/>
</dbReference>
<dbReference type="EMBL" id="RDQJ01000002">
    <property type="protein sequence ID" value="RMX18540.1"/>
    <property type="molecule type" value="Genomic_DNA"/>
</dbReference>
<comment type="subcellular location">
    <subcellularLocation>
        <location evidence="1 14">Cell outer membrane</location>
        <topology evidence="1 14">Multi-pass membrane protein</topology>
    </subcellularLocation>
</comment>
<evidence type="ECO:0000256" key="7">
    <source>
        <dbReference type="ARBA" id="ARBA00022729"/>
    </source>
</evidence>
<dbReference type="PROSITE" id="PS52016">
    <property type="entry name" value="TONB_DEPENDENT_REC_3"/>
    <property type="match status" value="1"/>
</dbReference>
<keyword evidence="4 14" id="KW-1134">Transmembrane beta strand</keyword>
<keyword evidence="3 14" id="KW-0813">Transport</keyword>
<evidence type="ECO:0000256" key="13">
    <source>
        <dbReference type="ARBA" id="ARBA00023237"/>
    </source>
</evidence>